<feature type="transmembrane region" description="Helical" evidence="21">
    <location>
        <begin position="455"/>
        <end position="477"/>
    </location>
</feature>
<dbReference type="PIRSF" id="PIRSF002773">
    <property type="entry name" value="ABC_prm/ATPase_B"/>
    <property type="match status" value="1"/>
</dbReference>
<keyword evidence="7" id="KW-0999">Mitochondrion inner membrane</keyword>
<keyword evidence="14" id="KW-0496">Mitochondrion</keyword>
<keyword evidence="13" id="KW-0007">Acetylation</keyword>
<dbReference type="InterPro" id="IPR036640">
    <property type="entry name" value="ABC1_TM_sf"/>
</dbReference>
<keyword evidence="11" id="KW-1278">Translocase</keyword>
<keyword evidence="9" id="KW-0460">Magnesium</keyword>
<dbReference type="PANTHER" id="PTHR43394:SF1">
    <property type="entry name" value="ATP-BINDING CASSETTE SUB-FAMILY B MEMBER 10, MITOCHONDRIAL"/>
    <property type="match status" value="1"/>
</dbReference>
<dbReference type="GO" id="GO:0005743">
    <property type="term" value="C:mitochondrial inner membrane"/>
    <property type="evidence" value="ECO:0007669"/>
    <property type="project" value="UniProtKB-SubCell"/>
</dbReference>
<evidence type="ECO:0000256" key="3">
    <source>
        <dbReference type="ARBA" id="ARBA00022448"/>
    </source>
</evidence>
<dbReference type="SMART" id="SM00382">
    <property type="entry name" value="AAA"/>
    <property type="match status" value="1"/>
</dbReference>
<name>A0A1J0MMQ6_9BILA</name>
<evidence type="ECO:0000256" key="18">
    <source>
        <dbReference type="ARBA" id="ARBA00072683"/>
    </source>
</evidence>
<feature type="transmembrane region" description="Helical" evidence="21">
    <location>
        <begin position="372"/>
        <end position="390"/>
    </location>
</feature>
<dbReference type="GO" id="GO:0005524">
    <property type="term" value="F:ATP binding"/>
    <property type="evidence" value="ECO:0007669"/>
    <property type="project" value="UniProtKB-KW"/>
</dbReference>
<feature type="transmembrane region" description="Helical" evidence="21">
    <location>
        <begin position="229"/>
        <end position="251"/>
    </location>
</feature>
<comment type="function">
    <text evidence="17">ATP-dependent transporter located in the mitochondrial inner membrane that catalyzes the export of biliverdin from the mitochondrial matrix, and plays a crucial role in hemoglobin synthesis and antioxidative stress. Participates in the early step of the heme biosynthetic process during insertion of iron into protoporphyrin IX (PPIX). Involved in the stabilization of the iron transporter mitoferrin-1/SLC25A37. In addition may be involved in mitochondrial unfolded protein response (UPRmt) signaling pathway, although ABCB10 probably does not participate in peptide export from mitochondria.</text>
</comment>
<dbReference type="InterPro" id="IPR017871">
    <property type="entry name" value="ABC_transporter-like_CS"/>
</dbReference>
<dbReference type="GO" id="GO:0090374">
    <property type="term" value="P:oligopeptide export from mitochondrion"/>
    <property type="evidence" value="ECO:0007669"/>
    <property type="project" value="TreeGrafter"/>
</dbReference>
<evidence type="ECO:0000256" key="2">
    <source>
        <dbReference type="ARBA" id="ARBA00005580"/>
    </source>
</evidence>
<feature type="domain" description="ABC transmembrane type-1" evidence="23">
    <location>
        <begin position="230"/>
        <end position="515"/>
    </location>
</feature>
<evidence type="ECO:0000256" key="17">
    <source>
        <dbReference type="ARBA" id="ARBA00055589"/>
    </source>
</evidence>
<keyword evidence="5" id="KW-0479">Metal-binding</keyword>
<dbReference type="InterPro" id="IPR027417">
    <property type="entry name" value="P-loop_NTPase"/>
</dbReference>
<dbReference type="FunFam" id="3.40.50.300:FF:000403">
    <property type="entry name" value="ATP-binding cassette sub-family B member 8, mitochondrial"/>
    <property type="match status" value="1"/>
</dbReference>
<keyword evidence="4 21" id="KW-0812">Transmembrane</keyword>
<dbReference type="PANTHER" id="PTHR43394">
    <property type="entry name" value="ATP-DEPENDENT PERMEASE MDL1, MITOCHONDRIAL"/>
    <property type="match status" value="1"/>
</dbReference>
<feature type="domain" description="ABC transporter" evidence="22">
    <location>
        <begin position="552"/>
        <end position="791"/>
    </location>
</feature>
<dbReference type="GO" id="GO:0042802">
    <property type="term" value="F:identical protein binding"/>
    <property type="evidence" value="ECO:0007669"/>
    <property type="project" value="UniProtKB-ARBA"/>
</dbReference>
<evidence type="ECO:0000256" key="7">
    <source>
        <dbReference type="ARBA" id="ARBA00022792"/>
    </source>
</evidence>
<dbReference type="GO" id="GO:0015421">
    <property type="term" value="F:ABC-type oligopeptide transporter activity"/>
    <property type="evidence" value="ECO:0007669"/>
    <property type="project" value="TreeGrafter"/>
</dbReference>
<dbReference type="GO" id="GO:0046872">
    <property type="term" value="F:metal ion binding"/>
    <property type="evidence" value="ECO:0007669"/>
    <property type="project" value="UniProtKB-KW"/>
</dbReference>
<evidence type="ECO:0000256" key="12">
    <source>
        <dbReference type="ARBA" id="ARBA00022989"/>
    </source>
</evidence>
<evidence type="ECO:0000256" key="8">
    <source>
        <dbReference type="ARBA" id="ARBA00022840"/>
    </source>
</evidence>
<dbReference type="CDD" id="cd03249">
    <property type="entry name" value="ABC_MTABC3_MDL1_MDL2"/>
    <property type="match status" value="1"/>
</dbReference>
<reference evidence="24" key="1">
    <citation type="submission" date="2016-04" db="EMBL/GenBank/DDBJ databases">
        <title>ATP-Binding Cassette transporters in monogonont rotifer Brachionus koreanus.</title>
        <authorList>
            <person name="Jeong C.-B."/>
            <person name="Kang H.-M."/>
            <person name="Lee J.-S."/>
        </authorList>
    </citation>
    <scope>NUCLEOTIDE SEQUENCE</scope>
</reference>
<dbReference type="SUPFAM" id="SSF90123">
    <property type="entry name" value="ABC transporter transmembrane region"/>
    <property type="match status" value="1"/>
</dbReference>
<evidence type="ECO:0000256" key="19">
    <source>
        <dbReference type="ARBA" id="ARBA00075187"/>
    </source>
</evidence>
<evidence type="ECO:0000256" key="6">
    <source>
        <dbReference type="ARBA" id="ARBA00022741"/>
    </source>
</evidence>
<dbReference type="PROSITE" id="PS50893">
    <property type="entry name" value="ABC_TRANSPORTER_2"/>
    <property type="match status" value="1"/>
</dbReference>
<comment type="similarity">
    <text evidence="2">Belongs to the ABC transporter superfamily. ABCB family. Mitochondrial peptide exporter (TC 3.A.1.212) subfamily.</text>
</comment>
<dbReference type="Pfam" id="PF00005">
    <property type="entry name" value="ABC_tran"/>
    <property type="match status" value="1"/>
</dbReference>
<evidence type="ECO:0000256" key="11">
    <source>
        <dbReference type="ARBA" id="ARBA00022967"/>
    </source>
</evidence>
<dbReference type="FunFam" id="1.20.1560.10:FF:000048">
    <property type="entry name" value="ATP-binding cassette sub-family B member 10, mitochondrial"/>
    <property type="match status" value="1"/>
</dbReference>
<keyword evidence="3" id="KW-0813">Transport</keyword>
<accession>A0A1J0MMQ6</accession>
<protein>
    <recommendedName>
        <fullName evidence="18">ATP-binding cassette sub-family B member 10, mitochondrial</fullName>
    </recommendedName>
    <alternativeName>
        <fullName evidence="19">ABC-mitochondrial erythroid protein</fullName>
    </alternativeName>
    <alternativeName>
        <fullName evidence="20">ATP-binding cassette transporter 10</fullName>
    </alternativeName>
</protein>
<dbReference type="InterPro" id="IPR011527">
    <property type="entry name" value="ABC1_TM_dom"/>
</dbReference>
<keyword evidence="12 21" id="KW-1133">Transmembrane helix</keyword>
<feature type="transmembrane region" description="Helical" evidence="21">
    <location>
        <begin position="272"/>
        <end position="293"/>
    </location>
</feature>
<feature type="transmembrane region" description="Helical" evidence="21">
    <location>
        <begin position="489"/>
        <end position="510"/>
    </location>
</feature>
<evidence type="ECO:0000256" key="21">
    <source>
        <dbReference type="SAM" id="Phobius"/>
    </source>
</evidence>
<organism evidence="24">
    <name type="scientific">Brachionus koreanus</name>
    <dbReference type="NCBI Taxonomy" id="1199090"/>
    <lineage>
        <taxon>Eukaryota</taxon>
        <taxon>Metazoa</taxon>
        <taxon>Spiralia</taxon>
        <taxon>Gnathifera</taxon>
        <taxon>Rotifera</taxon>
        <taxon>Eurotatoria</taxon>
        <taxon>Monogononta</taxon>
        <taxon>Pseudotrocha</taxon>
        <taxon>Ploima</taxon>
        <taxon>Brachionidae</taxon>
        <taxon>Brachionus</taxon>
    </lineage>
</organism>
<evidence type="ECO:0000256" key="5">
    <source>
        <dbReference type="ARBA" id="ARBA00022723"/>
    </source>
</evidence>
<evidence type="ECO:0000256" key="13">
    <source>
        <dbReference type="ARBA" id="ARBA00022990"/>
    </source>
</evidence>
<dbReference type="Gene3D" id="3.40.50.300">
    <property type="entry name" value="P-loop containing nucleotide triphosphate hydrolases"/>
    <property type="match status" value="1"/>
</dbReference>
<dbReference type="SUPFAM" id="SSF52540">
    <property type="entry name" value="P-loop containing nucleoside triphosphate hydrolases"/>
    <property type="match status" value="1"/>
</dbReference>
<dbReference type="InterPro" id="IPR003593">
    <property type="entry name" value="AAA+_ATPase"/>
</dbReference>
<evidence type="ECO:0000313" key="24">
    <source>
        <dbReference type="EMBL" id="APD26510.1"/>
    </source>
</evidence>
<dbReference type="EMBL" id="KX134731">
    <property type="protein sequence ID" value="APD26510.1"/>
    <property type="molecule type" value="Genomic_DNA"/>
</dbReference>
<dbReference type="InterPro" id="IPR003439">
    <property type="entry name" value="ABC_transporter-like_ATP-bd"/>
</dbReference>
<evidence type="ECO:0000256" key="10">
    <source>
        <dbReference type="ARBA" id="ARBA00022946"/>
    </source>
</evidence>
<dbReference type="GO" id="GO:0016887">
    <property type="term" value="F:ATP hydrolysis activity"/>
    <property type="evidence" value="ECO:0007669"/>
    <property type="project" value="InterPro"/>
</dbReference>
<keyword evidence="6" id="KW-0547">Nucleotide-binding</keyword>
<dbReference type="PROSITE" id="PS00211">
    <property type="entry name" value="ABC_TRANSPORTER_1"/>
    <property type="match status" value="1"/>
</dbReference>
<evidence type="ECO:0000256" key="14">
    <source>
        <dbReference type="ARBA" id="ARBA00023128"/>
    </source>
</evidence>
<dbReference type="CDD" id="cd18573">
    <property type="entry name" value="ABC_6TM_ABCB10_like"/>
    <property type="match status" value="1"/>
</dbReference>
<evidence type="ECO:0000256" key="4">
    <source>
        <dbReference type="ARBA" id="ARBA00022692"/>
    </source>
</evidence>
<comment type="catalytic activity">
    <reaction evidence="16">
        <text>biliverdin IXalpha(in) + ATP + H2O = biliverdin IXalpha(out) + ADP + phosphate + H(+)</text>
        <dbReference type="Rhea" id="RHEA:82359"/>
        <dbReference type="ChEBI" id="CHEBI:15377"/>
        <dbReference type="ChEBI" id="CHEBI:15378"/>
        <dbReference type="ChEBI" id="CHEBI:30616"/>
        <dbReference type="ChEBI" id="CHEBI:43474"/>
        <dbReference type="ChEBI" id="CHEBI:57991"/>
        <dbReference type="ChEBI" id="CHEBI:456216"/>
    </reaction>
    <physiologicalReaction direction="left-to-right" evidence="16">
        <dbReference type="Rhea" id="RHEA:82360"/>
    </physiologicalReaction>
</comment>
<evidence type="ECO:0000256" key="16">
    <source>
        <dbReference type="ARBA" id="ARBA00052250"/>
    </source>
</evidence>
<evidence type="ECO:0000256" key="1">
    <source>
        <dbReference type="ARBA" id="ARBA00004448"/>
    </source>
</evidence>
<evidence type="ECO:0000256" key="20">
    <source>
        <dbReference type="ARBA" id="ARBA00083334"/>
    </source>
</evidence>
<dbReference type="PROSITE" id="PS50929">
    <property type="entry name" value="ABC_TM1F"/>
    <property type="match status" value="1"/>
</dbReference>
<dbReference type="AlphaFoldDB" id="A0A1J0MMQ6"/>
<dbReference type="Gene3D" id="1.20.1560.10">
    <property type="entry name" value="ABC transporter type 1, transmembrane domain"/>
    <property type="match status" value="1"/>
</dbReference>
<evidence type="ECO:0000259" key="22">
    <source>
        <dbReference type="PROSITE" id="PS50893"/>
    </source>
</evidence>
<evidence type="ECO:0000256" key="15">
    <source>
        <dbReference type="ARBA" id="ARBA00023136"/>
    </source>
</evidence>
<keyword evidence="10" id="KW-0809">Transit peptide</keyword>
<evidence type="ECO:0000256" key="9">
    <source>
        <dbReference type="ARBA" id="ARBA00022842"/>
    </source>
</evidence>
<dbReference type="InterPro" id="IPR039421">
    <property type="entry name" value="Type_1_exporter"/>
</dbReference>
<keyword evidence="8 24" id="KW-0067">ATP-binding</keyword>
<sequence>MQSIQQNQIQLYDEYNRLSSFELCILSQELVQDLISKTSDLDSFFRPLIITLLYGDQNSYLVRKNKAEEILRNFDNIFLKLRTIGRILHQRKINPNLSQQNGGNQKLEIYQAEKENLISQIRTKNTYIKEAIDHFKALDKIMMYALKKLNHISFVIKSSNKKNLNIFLKNFQTISNGLLIKSNRKNNLSLVTTFIRTAKSSIKNENIKKIKKTEIRRLLSLAKPERNKLALAVLLLVVSSGVTMAVPFFIGKLIDFIQTGDKEEMKNNLKKMTLIMAVIFVVGAFANFGRVYVIRASGQRIVTRLRQNLFQSIMYQDMAFFDKTKTGELVNRLSTDSEVVGLSISQNLSDGLRSAIQASAGIGMMLYMSPQLSAYGLAIVPAVTVFAIIFGRYIKKLSKKVQDVLASATDVAEEKLSNIRTVRGFAKEDKEIDSYTKSIHDVLNMKYKEAFANGIFFGTTGLSGNLIILSVLYYGGVCITEQALTVGDLSAFMIYSAWVGISMTGLSSFYTELMRGIGASTRIWEIIDRKPAIPILTKNRINITNEIFKKDIKFENISFTYPTRKDQPIFNNLDLVIPGGKVCAVVGQSGSGKSTLASLLLRLYDPDKGSVKIDNNDIRLMSQNWLRNHIGTVPQEPALFSMSIKDNIAYGVSNPESIALEQIYQAAEKANAFSFIQQFPDKFDTLVGERGLNLSGGQKQRIALARAILKNPEILLLDEATSALDSASEFLVQEALERIMVDRTVIVIAHRLSTIKNADLIAVIDQGHIAELGSYENLIKSDSGLFKELVSRQTIETNSN</sequence>
<keyword evidence="15 21" id="KW-0472">Membrane</keyword>
<evidence type="ECO:0000259" key="23">
    <source>
        <dbReference type="PROSITE" id="PS50929"/>
    </source>
</evidence>
<comment type="subcellular location">
    <subcellularLocation>
        <location evidence="1">Mitochondrion inner membrane</location>
        <topology evidence="1">Multi-pass membrane protein</topology>
    </subcellularLocation>
</comment>
<dbReference type="Pfam" id="PF00664">
    <property type="entry name" value="ABC_membrane"/>
    <property type="match status" value="1"/>
</dbReference>
<proteinExistence type="inferred from homology"/>